<dbReference type="GO" id="GO:0015097">
    <property type="term" value="F:mercury ion transmembrane transporter activity"/>
    <property type="evidence" value="ECO:0007669"/>
    <property type="project" value="InterPro"/>
</dbReference>
<keyword evidence="11 15" id="KW-1133">Transmembrane helix</keyword>
<evidence type="ECO:0000256" key="9">
    <source>
        <dbReference type="ARBA" id="ARBA00022723"/>
    </source>
</evidence>
<evidence type="ECO:0000256" key="6">
    <source>
        <dbReference type="ARBA" id="ARBA00022475"/>
    </source>
</evidence>
<evidence type="ECO:0000313" key="16">
    <source>
        <dbReference type="EMBL" id="RDK08640.1"/>
    </source>
</evidence>
<sequence length="129" mass="13689">MEKLPGKGSLIASVLAAIGASVCCVGPLVLLALGIGGSWVSILTTMEPHRPFFVGLTLLFLAQAFRKLGVAPQMCASGTPCGNPHTIRRQRLLFWIVAALLLALLAGPWLAPERCGGKQVSQGFILPRW</sequence>
<dbReference type="EMBL" id="QKWJ01000024">
    <property type="protein sequence ID" value="RDK08640.1"/>
    <property type="molecule type" value="Genomic_DNA"/>
</dbReference>
<dbReference type="RefSeq" id="WP_115213144.1">
    <property type="nucleotide sequence ID" value="NZ_QKWJ01000024.1"/>
</dbReference>
<evidence type="ECO:0000256" key="12">
    <source>
        <dbReference type="ARBA" id="ARBA00023136"/>
    </source>
</evidence>
<name>A0A370NSR2_9BURK</name>
<reference evidence="17" key="1">
    <citation type="submission" date="2018-06" db="EMBL/GenBank/DDBJ databases">
        <authorList>
            <person name="Feng T."/>
            <person name="Jeon C.O."/>
        </authorList>
    </citation>
    <scope>NUCLEOTIDE SEQUENCE [LARGE SCALE GENOMIC DNA]</scope>
    <source>
        <strain evidence="17">S23</strain>
    </source>
</reference>
<keyword evidence="4" id="KW-0813">Transport</keyword>
<evidence type="ECO:0000256" key="15">
    <source>
        <dbReference type="SAM" id="Phobius"/>
    </source>
</evidence>
<evidence type="ECO:0000313" key="17">
    <source>
        <dbReference type="Proteomes" id="UP000255165"/>
    </source>
</evidence>
<dbReference type="AlphaFoldDB" id="A0A370NSR2"/>
<evidence type="ECO:0000256" key="1">
    <source>
        <dbReference type="ARBA" id="ARBA00004429"/>
    </source>
</evidence>
<feature type="transmembrane region" description="Helical" evidence="15">
    <location>
        <begin position="92"/>
        <end position="111"/>
    </location>
</feature>
<organism evidence="16 17">
    <name type="scientific">Cupriavidus lacunae</name>
    <dbReference type="NCBI Taxonomy" id="2666307"/>
    <lineage>
        <taxon>Bacteria</taxon>
        <taxon>Pseudomonadati</taxon>
        <taxon>Pseudomonadota</taxon>
        <taxon>Betaproteobacteria</taxon>
        <taxon>Burkholderiales</taxon>
        <taxon>Burkholderiaceae</taxon>
        <taxon>Cupriavidus</taxon>
    </lineage>
</organism>
<keyword evidence="8 15" id="KW-0812">Transmembrane</keyword>
<dbReference type="InterPro" id="IPR003457">
    <property type="entry name" value="Transprt_MerT"/>
</dbReference>
<comment type="subcellular location">
    <subcellularLocation>
        <location evidence="1">Cell inner membrane</location>
        <topology evidence="1">Multi-pass membrane protein</topology>
    </subcellularLocation>
</comment>
<evidence type="ECO:0000256" key="7">
    <source>
        <dbReference type="ARBA" id="ARBA00022519"/>
    </source>
</evidence>
<proteinExistence type="inferred from homology"/>
<keyword evidence="7" id="KW-0997">Cell inner membrane</keyword>
<comment type="similarity">
    <text evidence="2">Belongs to the MerT family.</text>
</comment>
<evidence type="ECO:0000256" key="2">
    <source>
        <dbReference type="ARBA" id="ARBA00008224"/>
    </source>
</evidence>
<comment type="function">
    <text evidence="14">Involved in mercury resistance. Probably transfers a mercuric ion from the periplasmic Hg(2+)-binding protein MerP to the cytoplasmic mercuric reductase MerA.</text>
</comment>
<keyword evidence="6" id="KW-1003">Cell membrane</keyword>
<keyword evidence="10" id="KW-0476">Mercury</keyword>
<evidence type="ECO:0000256" key="13">
    <source>
        <dbReference type="ARBA" id="ARBA00030934"/>
    </source>
</evidence>
<evidence type="ECO:0000256" key="14">
    <source>
        <dbReference type="ARBA" id="ARBA00045720"/>
    </source>
</evidence>
<dbReference type="Proteomes" id="UP000255165">
    <property type="component" value="Unassembled WGS sequence"/>
</dbReference>
<keyword evidence="5" id="KW-0475">Mercuric resistance</keyword>
<dbReference type="GO" id="GO:0046872">
    <property type="term" value="F:metal ion binding"/>
    <property type="evidence" value="ECO:0007669"/>
    <property type="project" value="UniProtKB-KW"/>
</dbReference>
<dbReference type="Pfam" id="PF02411">
    <property type="entry name" value="MerT"/>
    <property type="match status" value="1"/>
</dbReference>
<evidence type="ECO:0000256" key="8">
    <source>
        <dbReference type="ARBA" id="ARBA00022692"/>
    </source>
</evidence>
<accession>A0A370NSR2</accession>
<gene>
    <name evidence="16" type="ORF">DN412_19790</name>
</gene>
<keyword evidence="9" id="KW-0479">Metal-binding</keyword>
<evidence type="ECO:0000256" key="3">
    <source>
        <dbReference type="ARBA" id="ARBA00017053"/>
    </source>
</evidence>
<protein>
    <recommendedName>
        <fullName evidence="3">Mercuric transport protein MerT</fullName>
    </recommendedName>
    <alternativeName>
        <fullName evidence="13">Mercury ion transport protein</fullName>
    </alternativeName>
</protein>
<evidence type="ECO:0000256" key="10">
    <source>
        <dbReference type="ARBA" id="ARBA00022914"/>
    </source>
</evidence>
<keyword evidence="12 15" id="KW-0472">Membrane</keyword>
<feature type="transmembrane region" description="Helical" evidence="15">
    <location>
        <begin position="12"/>
        <end position="40"/>
    </location>
</feature>
<comment type="caution">
    <text evidence="16">The sequence shown here is derived from an EMBL/GenBank/DDBJ whole genome shotgun (WGS) entry which is preliminary data.</text>
</comment>
<evidence type="ECO:0000256" key="4">
    <source>
        <dbReference type="ARBA" id="ARBA00022448"/>
    </source>
</evidence>
<evidence type="ECO:0000256" key="11">
    <source>
        <dbReference type="ARBA" id="ARBA00022989"/>
    </source>
</evidence>
<dbReference type="GO" id="GO:0005886">
    <property type="term" value="C:plasma membrane"/>
    <property type="evidence" value="ECO:0007669"/>
    <property type="project" value="UniProtKB-SubCell"/>
</dbReference>
<evidence type="ECO:0000256" key="5">
    <source>
        <dbReference type="ARBA" id="ARBA00022466"/>
    </source>
</evidence>
<keyword evidence="17" id="KW-1185">Reference proteome</keyword>